<dbReference type="InterPro" id="IPR007372">
    <property type="entry name" value="Lipid/polyisoprenoid-bd_YceI"/>
</dbReference>
<dbReference type="RefSeq" id="WP_192863937.1">
    <property type="nucleotide sequence ID" value="NZ_JADAQT010000102.1"/>
</dbReference>
<dbReference type="Proteomes" id="UP000625527">
    <property type="component" value="Unassembled WGS sequence"/>
</dbReference>
<dbReference type="SUPFAM" id="SSF101874">
    <property type="entry name" value="YceI-like"/>
    <property type="match status" value="1"/>
</dbReference>
<dbReference type="Pfam" id="PF04264">
    <property type="entry name" value="YceI"/>
    <property type="match status" value="1"/>
</dbReference>
<dbReference type="EMBL" id="JADAQT010000102">
    <property type="protein sequence ID" value="MBE1877376.1"/>
    <property type="molecule type" value="Genomic_DNA"/>
</dbReference>
<sequence length="227" mass="23181">MRTGTKVAIGVGAAVVAVGVVAGIYGPGLYADWASEAADDEPTLEASMEALSDTEAVEGTWTVGDGSFAGYRVDEVLQGADVTVTGRTEEVTGDVTVADGAITAAGIEVDMASVATDEARRDEYFRDQAMEVGTYPTALFELTAPAELEPGATAVELTGDLTIHGVTQPATVEAEVAGDAAGGGPVQVIGSVPITFADFGVEAPDLGFVSVEDEGSIEFSLQLESER</sequence>
<evidence type="ECO:0000259" key="2">
    <source>
        <dbReference type="SMART" id="SM00867"/>
    </source>
</evidence>
<gene>
    <name evidence="3" type="ORF">IHE71_16940</name>
</gene>
<evidence type="ECO:0000313" key="4">
    <source>
        <dbReference type="Proteomes" id="UP000625527"/>
    </source>
</evidence>
<dbReference type="Gene3D" id="2.40.128.110">
    <property type="entry name" value="Lipid/polyisoprenoid-binding, YceI-like"/>
    <property type="match status" value="1"/>
</dbReference>
<comment type="similarity">
    <text evidence="1">Belongs to the UPF0312 family.</text>
</comment>
<name>A0ABR9N277_9MICO</name>
<keyword evidence="4" id="KW-1185">Reference proteome</keyword>
<accession>A0ABR9N277</accession>
<reference evidence="3 4" key="1">
    <citation type="submission" date="2020-10" db="EMBL/GenBank/DDBJ databases">
        <title>Myceligenerans pegani sp. nov., an endophytic actinomycete isolated from Peganum harmala L. in Xinjiang, China.</title>
        <authorList>
            <person name="Xin L."/>
        </authorList>
    </citation>
    <scope>NUCLEOTIDE SEQUENCE [LARGE SCALE GENOMIC DNA]</scope>
    <source>
        <strain evidence="3 4">TRM65318</strain>
    </source>
</reference>
<evidence type="ECO:0000256" key="1">
    <source>
        <dbReference type="ARBA" id="ARBA00008812"/>
    </source>
</evidence>
<dbReference type="SMART" id="SM00867">
    <property type="entry name" value="YceI"/>
    <property type="match status" value="1"/>
</dbReference>
<feature type="domain" description="Lipid/polyisoprenoid-binding YceI-like" evidence="2">
    <location>
        <begin position="60"/>
        <end position="224"/>
    </location>
</feature>
<organism evidence="3 4">
    <name type="scientific">Myceligenerans pegani</name>
    <dbReference type="NCBI Taxonomy" id="2776917"/>
    <lineage>
        <taxon>Bacteria</taxon>
        <taxon>Bacillati</taxon>
        <taxon>Actinomycetota</taxon>
        <taxon>Actinomycetes</taxon>
        <taxon>Micrococcales</taxon>
        <taxon>Promicromonosporaceae</taxon>
        <taxon>Myceligenerans</taxon>
    </lineage>
</organism>
<comment type="caution">
    <text evidence="3">The sequence shown here is derived from an EMBL/GenBank/DDBJ whole genome shotgun (WGS) entry which is preliminary data.</text>
</comment>
<dbReference type="PANTHER" id="PTHR34406:SF1">
    <property type="entry name" value="PROTEIN YCEI"/>
    <property type="match status" value="1"/>
</dbReference>
<proteinExistence type="inferred from homology"/>
<evidence type="ECO:0000313" key="3">
    <source>
        <dbReference type="EMBL" id="MBE1877376.1"/>
    </source>
</evidence>
<protein>
    <submittedName>
        <fullName evidence="3">YceI family protein</fullName>
    </submittedName>
</protein>
<dbReference type="PANTHER" id="PTHR34406">
    <property type="entry name" value="PROTEIN YCEI"/>
    <property type="match status" value="1"/>
</dbReference>
<dbReference type="InterPro" id="IPR036761">
    <property type="entry name" value="TTHA0802/YceI-like_sf"/>
</dbReference>